<evidence type="ECO:0000256" key="8">
    <source>
        <dbReference type="SAM" id="MobiDB-lite"/>
    </source>
</evidence>
<accession>H2AZ28</accession>
<evidence type="ECO:0000256" key="2">
    <source>
        <dbReference type="ARBA" id="ARBA00004604"/>
    </source>
</evidence>
<evidence type="ECO:0000256" key="1">
    <source>
        <dbReference type="ARBA" id="ARBA00003035"/>
    </source>
</evidence>
<dbReference type="EMBL" id="HE650828">
    <property type="protein sequence ID" value="CCF59584.1"/>
    <property type="molecule type" value="Genomic_DNA"/>
</dbReference>
<dbReference type="InterPro" id="IPR051898">
    <property type="entry name" value="Ribosome_Assembly_3"/>
</dbReference>
<evidence type="ECO:0000256" key="4">
    <source>
        <dbReference type="ARBA" id="ARBA00015339"/>
    </source>
</evidence>
<evidence type="ECO:0000313" key="10">
    <source>
        <dbReference type="EMBL" id="CCF59584.1"/>
    </source>
</evidence>
<dbReference type="PANTHER" id="PTHR28127:SF1">
    <property type="entry name" value="RIBOSOME ASSEMBLY PROTEIN 3"/>
    <property type="match status" value="1"/>
</dbReference>
<comment type="similarity">
    <text evidence="3">Belongs to the RSA3 family.</text>
</comment>
<feature type="compositionally biased region" description="Low complexity" evidence="8">
    <location>
        <begin position="29"/>
        <end position="41"/>
    </location>
</feature>
<dbReference type="PANTHER" id="PTHR28127">
    <property type="entry name" value="RIBOSOME ASSEMBLY PROTEIN 3"/>
    <property type="match status" value="1"/>
</dbReference>
<evidence type="ECO:0000256" key="6">
    <source>
        <dbReference type="ARBA" id="ARBA00023242"/>
    </source>
</evidence>
<dbReference type="Pfam" id="PF14615">
    <property type="entry name" value="Rsa3"/>
    <property type="match status" value="1"/>
</dbReference>
<evidence type="ECO:0000256" key="5">
    <source>
        <dbReference type="ARBA" id="ARBA00022517"/>
    </source>
</evidence>
<feature type="domain" description="Ribosome-assembly protein 3 C-terminal" evidence="9">
    <location>
        <begin position="133"/>
        <end position="178"/>
    </location>
</feature>
<dbReference type="InterPro" id="IPR028217">
    <property type="entry name" value="Rsa3_C"/>
</dbReference>
<dbReference type="KEGG" id="kaf:KAFR_0H01740"/>
<dbReference type="AlphaFoldDB" id="H2AZ28"/>
<dbReference type="InParanoid" id="H2AZ28"/>
<dbReference type="GO" id="GO:0005730">
    <property type="term" value="C:nucleolus"/>
    <property type="evidence" value="ECO:0007669"/>
    <property type="project" value="UniProtKB-SubCell"/>
</dbReference>
<feature type="compositionally biased region" description="Basic residues" evidence="8">
    <location>
        <begin position="13"/>
        <end position="24"/>
    </location>
</feature>
<keyword evidence="5" id="KW-0690">Ribosome biogenesis</keyword>
<name>H2AZ28_KAZAF</name>
<organism evidence="10 11">
    <name type="scientific">Kazachstania africana (strain ATCC 22294 / BCRC 22015 / CBS 2517 / CECT 1963 / NBRC 1671 / NRRL Y-8276)</name>
    <name type="common">Yeast</name>
    <name type="synonym">Kluyveromyces africanus</name>
    <dbReference type="NCBI Taxonomy" id="1071382"/>
    <lineage>
        <taxon>Eukaryota</taxon>
        <taxon>Fungi</taxon>
        <taxon>Dikarya</taxon>
        <taxon>Ascomycota</taxon>
        <taxon>Saccharomycotina</taxon>
        <taxon>Saccharomycetes</taxon>
        <taxon>Saccharomycetales</taxon>
        <taxon>Saccharomycetaceae</taxon>
        <taxon>Kazachstania</taxon>
    </lineage>
</organism>
<dbReference type="GO" id="GO:0030687">
    <property type="term" value="C:preribosome, large subunit precursor"/>
    <property type="evidence" value="ECO:0007669"/>
    <property type="project" value="EnsemblFungi"/>
</dbReference>
<feature type="compositionally biased region" description="Basic and acidic residues" evidence="8">
    <location>
        <begin position="52"/>
        <end position="75"/>
    </location>
</feature>
<gene>
    <name evidence="10" type="primary">KAFR0H01740</name>
    <name evidence="10" type="ORF">KAFR_0H01740</name>
</gene>
<sequence length="189" mass="21439">MSAADISVVKSNSNKKSRRRKKRRTADVSDSSSSDSSSSSDNEVVMDEEIQKEDKEIEVSDVELSDKEKESVLKEELDDTTKDKLSNISFTKTELITQNKNIGRDNFDFKKISATLEDGKQKLFEREETNKKLKNDYLGLLFESYGDDINAVRESSDFTNKSLVLLANVLKEGSNMFDTDTLKTILEKK</sequence>
<evidence type="ECO:0000256" key="7">
    <source>
        <dbReference type="ARBA" id="ARBA00023274"/>
    </source>
</evidence>
<comment type="subcellular location">
    <subcellularLocation>
        <location evidence="2">Nucleus</location>
        <location evidence="2">Nucleolus</location>
    </subcellularLocation>
</comment>
<evidence type="ECO:0000259" key="9">
    <source>
        <dbReference type="Pfam" id="PF14615"/>
    </source>
</evidence>
<dbReference type="RefSeq" id="XP_003958719.1">
    <property type="nucleotide sequence ID" value="XM_003958670.1"/>
</dbReference>
<protein>
    <recommendedName>
        <fullName evidence="4">Ribosome assembly protein 3</fullName>
    </recommendedName>
</protein>
<reference evidence="10 11" key="1">
    <citation type="journal article" date="2011" name="Proc. Natl. Acad. Sci. U.S.A.">
        <title>Evolutionary erosion of yeast sex chromosomes by mating-type switching accidents.</title>
        <authorList>
            <person name="Gordon J.L."/>
            <person name="Armisen D."/>
            <person name="Proux-Wera E."/>
            <person name="Oheigeartaigh S.S."/>
            <person name="Byrne K.P."/>
            <person name="Wolfe K.H."/>
        </authorList>
    </citation>
    <scope>NUCLEOTIDE SEQUENCE [LARGE SCALE GENOMIC DNA]</scope>
    <source>
        <strain evidence="11">ATCC 22294 / BCRC 22015 / CBS 2517 / CECT 1963 / NBRC 1671 / NRRL Y-8276</strain>
    </source>
</reference>
<proteinExistence type="inferred from homology"/>
<dbReference type="OrthoDB" id="69550at2759"/>
<dbReference type="STRING" id="1071382.H2AZ28"/>
<dbReference type="eggNOG" id="ENOG502S5DP">
    <property type="taxonomic scope" value="Eukaryota"/>
</dbReference>
<dbReference type="Proteomes" id="UP000005220">
    <property type="component" value="Chromosome 8"/>
</dbReference>
<evidence type="ECO:0000313" key="11">
    <source>
        <dbReference type="Proteomes" id="UP000005220"/>
    </source>
</evidence>
<dbReference type="HOGENOM" id="CLU_119118_0_0_1"/>
<dbReference type="FunCoup" id="H2AZ28">
    <property type="interactions" value="321"/>
</dbReference>
<keyword evidence="6" id="KW-0539">Nucleus</keyword>
<dbReference type="GO" id="GO:0000027">
    <property type="term" value="P:ribosomal large subunit assembly"/>
    <property type="evidence" value="ECO:0007669"/>
    <property type="project" value="EnsemblFungi"/>
</dbReference>
<comment type="function">
    <text evidence="1">Required for efficient biogenesis of the 60S ribosomal subunit.</text>
</comment>
<evidence type="ECO:0000256" key="3">
    <source>
        <dbReference type="ARBA" id="ARBA00006256"/>
    </source>
</evidence>
<keyword evidence="11" id="KW-1185">Reference proteome</keyword>
<feature type="region of interest" description="Disordered" evidence="8">
    <location>
        <begin position="1"/>
        <end position="75"/>
    </location>
</feature>
<dbReference type="GeneID" id="13887581"/>
<keyword evidence="7" id="KW-0687">Ribonucleoprotein</keyword>